<dbReference type="AlphaFoldDB" id="A0A645J3E6"/>
<comment type="caution">
    <text evidence="1">The sequence shown here is derived from an EMBL/GenBank/DDBJ whole genome shotgun (WGS) entry which is preliminary data.</text>
</comment>
<evidence type="ECO:0000313" key="1">
    <source>
        <dbReference type="EMBL" id="MPN55014.1"/>
    </source>
</evidence>
<name>A0A645J3E6_9ZZZZ</name>
<proteinExistence type="predicted"/>
<gene>
    <name evidence="1" type="ORF">SDC9_202693</name>
</gene>
<sequence>MIIRQIHQTVLDFWCQLIQRNRYVTGIHIVQKSPRANKLHIRFQLTDISIGDTADQSLHRILFHMDTSLDAIGFDGNHPFQQVHLFCNRPL</sequence>
<accession>A0A645J3E6</accession>
<protein>
    <submittedName>
        <fullName evidence="1">Uncharacterized protein</fullName>
    </submittedName>
</protein>
<organism evidence="1">
    <name type="scientific">bioreactor metagenome</name>
    <dbReference type="NCBI Taxonomy" id="1076179"/>
    <lineage>
        <taxon>unclassified sequences</taxon>
        <taxon>metagenomes</taxon>
        <taxon>ecological metagenomes</taxon>
    </lineage>
</organism>
<reference evidence="1" key="1">
    <citation type="submission" date="2019-08" db="EMBL/GenBank/DDBJ databases">
        <authorList>
            <person name="Kucharzyk K."/>
            <person name="Murdoch R.W."/>
            <person name="Higgins S."/>
            <person name="Loffler F."/>
        </authorList>
    </citation>
    <scope>NUCLEOTIDE SEQUENCE</scope>
</reference>
<dbReference type="EMBL" id="VSSQ01123803">
    <property type="protein sequence ID" value="MPN55014.1"/>
    <property type="molecule type" value="Genomic_DNA"/>
</dbReference>